<evidence type="ECO:0000313" key="4">
    <source>
        <dbReference type="EMBL" id="KAH0960897.1"/>
    </source>
</evidence>
<proteinExistence type="predicted"/>
<feature type="region of interest" description="Disordered" evidence="3">
    <location>
        <begin position="707"/>
        <end position="741"/>
    </location>
</feature>
<dbReference type="PANTHER" id="PTHR13213:SF2">
    <property type="entry name" value="MYB-BINDING PROTEIN 1A"/>
    <property type="match status" value="1"/>
</dbReference>
<evidence type="ECO:0000256" key="1">
    <source>
        <dbReference type="ARBA" id="ARBA00004123"/>
    </source>
</evidence>
<feature type="region of interest" description="Disordered" evidence="3">
    <location>
        <begin position="1"/>
        <end position="43"/>
    </location>
</feature>
<comment type="caution">
    <text evidence="4">The sequence shown here is derived from an EMBL/GenBank/DDBJ whole genome shotgun (WGS) entry which is preliminary data.</text>
</comment>
<dbReference type="GeneID" id="68357179"/>
<dbReference type="GO" id="GO:0005730">
    <property type="term" value="C:nucleolus"/>
    <property type="evidence" value="ECO:0007669"/>
    <property type="project" value="InterPro"/>
</dbReference>
<dbReference type="EMBL" id="JAIZPD010000009">
    <property type="protein sequence ID" value="KAH0960897.1"/>
    <property type="molecule type" value="Genomic_DNA"/>
</dbReference>
<dbReference type="GO" id="GO:0000182">
    <property type="term" value="F:rDNA binding"/>
    <property type="evidence" value="ECO:0007669"/>
    <property type="project" value="TreeGrafter"/>
</dbReference>
<organism evidence="4 5">
    <name type="scientific">Hirsutella rhossiliensis</name>
    <dbReference type="NCBI Taxonomy" id="111463"/>
    <lineage>
        <taxon>Eukaryota</taxon>
        <taxon>Fungi</taxon>
        <taxon>Dikarya</taxon>
        <taxon>Ascomycota</taxon>
        <taxon>Pezizomycotina</taxon>
        <taxon>Sordariomycetes</taxon>
        <taxon>Hypocreomycetidae</taxon>
        <taxon>Hypocreales</taxon>
        <taxon>Ophiocordycipitaceae</taxon>
        <taxon>Hirsutella</taxon>
    </lineage>
</organism>
<feature type="compositionally biased region" description="Acidic residues" evidence="3">
    <location>
        <begin position="761"/>
        <end position="784"/>
    </location>
</feature>
<keyword evidence="2" id="KW-0539">Nucleus</keyword>
<feature type="region of interest" description="Disordered" evidence="3">
    <location>
        <begin position="754"/>
        <end position="797"/>
    </location>
</feature>
<dbReference type="RefSeq" id="XP_044718410.1">
    <property type="nucleotide sequence ID" value="XM_044866521.1"/>
</dbReference>
<dbReference type="Pfam" id="PF04931">
    <property type="entry name" value="DNA_pol_phi"/>
    <property type="match status" value="1"/>
</dbReference>
<name>A0A9P8MXC4_9HYPO</name>
<reference evidence="4" key="1">
    <citation type="submission" date="2021-09" db="EMBL/GenBank/DDBJ databases">
        <title>A high-quality genome of the endoparasitic fungus Hirsutella rhossiliensis with a comparison of Hirsutella genomes reveals transposable elements contributing to genome size variation.</title>
        <authorList>
            <person name="Lin R."/>
            <person name="Jiao Y."/>
            <person name="Sun X."/>
            <person name="Ling J."/>
            <person name="Xie B."/>
            <person name="Cheng X."/>
        </authorList>
    </citation>
    <scope>NUCLEOTIDE SEQUENCE</scope>
    <source>
        <strain evidence="4">HR02</strain>
    </source>
</reference>
<dbReference type="PANTHER" id="PTHR13213">
    <property type="entry name" value="MYB-BINDING PROTEIN 1A FAMILY MEMBER"/>
    <property type="match status" value="1"/>
</dbReference>
<gene>
    <name evidence="4" type="ORF">HRG_08050</name>
</gene>
<sequence>MGGKRKRGAKDSSNLGPGLPKRAKGDSKIPHAATRPSLEPAPFVEAPIADERRREAALYDLLGSEDEGDRIAAADCIVSSLLGDQGVPEPVLQRHLDRRLFRGLASGRNASRLGFSLVITEIMSQLFGQKSSLESKYPGLTFDSVLALLVDKTQAVGSLPGQEERDHYFGQLFGIECFVRSGVVFADTSKWDAVLDLLLKLGNKKVWLRSQCGWVLVQALEQMSEDEVKNTLLKVEAAGLAKTPEGAAAWLVALNRYPKLRLKPWRNPLSSKSLSDLAAVLKESFKVSNTDADEMAQGNGKQVGWSAQLHFVWDIILGCFVKGGAEADLDGLNQFWSRVVDDGLFSKNATDGQKFKGFMVFQKMLQGLVDQDAKLECLFSKNFMTCLMNQAAKEDRYLHRAAVKTLKAIEGLVSTHPGALVPVLRNLLGKNGVYSFDQRTSTKTVDKLLQIINLQSAEGALAVIRQPIASLKQRENDEAKVTLRLYADYLSKVLNAFASDAPAESLSDAKKGATYGPVLQELSALAYSQPEGIPQGALTEQLRDHCRSRIESSLARLTRRTDDFKTFCGAVASIDPSSRTMTEEIKSAINDALSRMKKLLKNKSKKQDEKGLAQGLAMLHAVSIFQLYNENPDAMEVLDDLAQFSDRLKTGHAGDGGEGSSELLVEILLSMVARPSSLMRQISQQVFDAFTGQISAQGLALLTDPLASGESTRGEKELFNTEEDGMEVDGSGSSDEDAAADSDVEIDSDVEFVGLAGSGEGSDEEGGDEEESGDYEQSGDDEDKSDAVAEGQAPQDLDELVGKILNSHRLDKDDDAVESCSDGDMSDSEMLALDEKLAEVFRQRTKSRPDSKKQKKDAKQSVVNFKHRILDLVDVYVGNEALNPLAFSLLVPLLRLMRTTSAKPLASRACEIILNYQRGCKKARGGGGGREGDKEVAAAAGDLLPLLLEVHGEAAKDNSHAYSKAASAASLIVASAMFAADREAIKQMAAVYAKTQSEWVLGEARLQNSFFADWNNWCQNHASQARS</sequence>
<dbReference type="AlphaFoldDB" id="A0A9P8MXC4"/>
<protein>
    <submittedName>
        <fullName evidence="4">DNA polymerase phi domain-containing protein</fullName>
    </submittedName>
</protein>
<dbReference type="InterPro" id="IPR007015">
    <property type="entry name" value="DNA_pol_V/MYBBP1A"/>
</dbReference>
<evidence type="ECO:0000256" key="3">
    <source>
        <dbReference type="SAM" id="MobiDB-lite"/>
    </source>
</evidence>
<accession>A0A9P8MXC4</accession>
<comment type="subcellular location">
    <subcellularLocation>
        <location evidence="1">Nucleus</location>
    </subcellularLocation>
</comment>
<dbReference type="OrthoDB" id="342531at2759"/>
<dbReference type="Proteomes" id="UP000824596">
    <property type="component" value="Unassembled WGS sequence"/>
</dbReference>
<dbReference type="GO" id="GO:0006355">
    <property type="term" value="P:regulation of DNA-templated transcription"/>
    <property type="evidence" value="ECO:0007669"/>
    <property type="project" value="InterPro"/>
</dbReference>
<evidence type="ECO:0000256" key="2">
    <source>
        <dbReference type="ARBA" id="ARBA00023242"/>
    </source>
</evidence>
<evidence type="ECO:0000313" key="5">
    <source>
        <dbReference type="Proteomes" id="UP000824596"/>
    </source>
</evidence>
<keyword evidence="5" id="KW-1185">Reference proteome</keyword>